<dbReference type="GeneID" id="113733335"/>
<reference evidence="2" key="1">
    <citation type="journal article" date="2025" name="Foods">
        <title>Unveiling the Microbial Signatures of Arabica Coffee Cherries: Insights into Ripeness Specific Diversity, Functional Traits, and Implications for Quality and Safety.</title>
        <authorList>
            <consortium name="RefSeq"/>
            <person name="Tenea G.N."/>
            <person name="Cifuentes V."/>
            <person name="Reyes P."/>
            <person name="Cevallos-Vallejos M."/>
        </authorList>
    </citation>
    <scope>NUCLEOTIDE SEQUENCE [LARGE SCALE GENOMIC DNA]</scope>
</reference>
<sequence length="90" mass="9867">MSANPTVQSNCGFMNCEKLDRMANWVGNSVASAFFASLERCSCINLSTSHDDGDDDDFEEAKDRPLILTKPISFDDPPSLHHHHPTSTAA</sequence>
<keyword evidence="2" id="KW-1185">Reference proteome</keyword>
<organism evidence="2 3">
    <name type="scientific">Coffea arabica</name>
    <name type="common">Arabian coffee</name>
    <dbReference type="NCBI Taxonomy" id="13443"/>
    <lineage>
        <taxon>Eukaryota</taxon>
        <taxon>Viridiplantae</taxon>
        <taxon>Streptophyta</taxon>
        <taxon>Embryophyta</taxon>
        <taxon>Tracheophyta</taxon>
        <taxon>Spermatophyta</taxon>
        <taxon>Magnoliopsida</taxon>
        <taxon>eudicotyledons</taxon>
        <taxon>Gunneridae</taxon>
        <taxon>Pentapetalae</taxon>
        <taxon>asterids</taxon>
        <taxon>lamiids</taxon>
        <taxon>Gentianales</taxon>
        <taxon>Rubiaceae</taxon>
        <taxon>Ixoroideae</taxon>
        <taxon>Gardenieae complex</taxon>
        <taxon>Bertiereae - Coffeeae clade</taxon>
        <taxon>Coffeeae</taxon>
        <taxon>Coffea</taxon>
    </lineage>
</organism>
<evidence type="ECO:0000256" key="1">
    <source>
        <dbReference type="SAM" id="MobiDB-lite"/>
    </source>
</evidence>
<evidence type="ECO:0000313" key="3">
    <source>
        <dbReference type="RefSeq" id="XP_027115487.1"/>
    </source>
</evidence>
<gene>
    <name evidence="3" type="primary">LOC113733335</name>
</gene>
<feature type="compositionally biased region" description="Basic residues" evidence="1">
    <location>
        <begin position="80"/>
        <end position="90"/>
    </location>
</feature>
<dbReference type="AlphaFoldDB" id="A0A6P6WPG0"/>
<proteinExistence type="predicted"/>
<accession>A0A6P6WPG0</accession>
<dbReference type="RefSeq" id="XP_027115487.1">
    <property type="nucleotide sequence ID" value="XM_027259686.2"/>
</dbReference>
<dbReference type="OrthoDB" id="1138139at2759"/>
<dbReference type="PANTHER" id="PTHR34061">
    <property type="entry name" value="PROTEIN, PUTATIVE-RELATED"/>
    <property type="match status" value="1"/>
</dbReference>
<evidence type="ECO:0000313" key="2">
    <source>
        <dbReference type="Proteomes" id="UP001652660"/>
    </source>
</evidence>
<protein>
    <submittedName>
        <fullName evidence="3">Uncharacterized protein</fullName>
    </submittedName>
</protein>
<name>A0A6P6WPG0_COFAR</name>
<dbReference type="Proteomes" id="UP001652660">
    <property type="component" value="Chromosome 2e"/>
</dbReference>
<feature type="region of interest" description="Disordered" evidence="1">
    <location>
        <begin position="69"/>
        <end position="90"/>
    </location>
</feature>
<dbReference type="PANTHER" id="PTHR34061:SF11">
    <property type="entry name" value="PROTEIN, PUTATIVE-RELATED"/>
    <property type="match status" value="1"/>
</dbReference>
<reference evidence="3" key="2">
    <citation type="submission" date="2025-08" db="UniProtKB">
        <authorList>
            <consortium name="RefSeq"/>
        </authorList>
    </citation>
    <scope>IDENTIFICATION</scope>
    <source>
        <tissue evidence="3">Leaves</tissue>
    </source>
</reference>